<evidence type="ECO:0000256" key="1">
    <source>
        <dbReference type="ARBA" id="ARBA00004173"/>
    </source>
</evidence>
<dbReference type="GO" id="GO:0032981">
    <property type="term" value="P:mitochondrial respiratory chain complex I assembly"/>
    <property type="evidence" value="ECO:0007669"/>
    <property type="project" value="InterPro"/>
</dbReference>
<keyword evidence="3" id="KW-0496">Mitochondrion</keyword>
<accession>A0A371DML0</accession>
<evidence type="ECO:0000313" key="5">
    <source>
        <dbReference type="EMBL" id="RDX53768.1"/>
    </source>
</evidence>
<dbReference type="PANTHER" id="PTHR21192">
    <property type="entry name" value="NUCLEAR PROTEIN E3-3"/>
    <property type="match status" value="1"/>
</dbReference>
<evidence type="ECO:0000256" key="3">
    <source>
        <dbReference type="ARBA" id="ARBA00023128"/>
    </source>
</evidence>
<proteinExistence type="inferred from homology"/>
<sequence length="183" mass="19957">MMSTLALLRPVARAALRHAARPSLVCARSFSASCSRNFPPSDGGLTNILSGGDAPAVQVKTITPNGIQLADGLVLPSACIFLNGKVFLWNVPEKTWDDWKTKHFEIFETVVPKPEILLLGTGERAEMVPPHLRQYLSNAGIQVDVMNTRNACSTYNLLAEEGRRVAAALLPLTPRRWQDAPPS</sequence>
<comment type="subcellular location">
    <subcellularLocation>
        <location evidence="1">Mitochondrion</location>
    </subcellularLocation>
</comment>
<dbReference type="OrthoDB" id="20681at2759"/>
<dbReference type="Proteomes" id="UP000256964">
    <property type="component" value="Unassembled WGS sequence"/>
</dbReference>
<dbReference type="GO" id="GO:0005743">
    <property type="term" value="C:mitochondrial inner membrane"/>
    <property type="evidence" value="ECO:0007669"/>
    <property type="project" value="TreeGrafter"/>
</dbReference>
<protein>
    <recommendedName>
        <fullName evidence="2">NADH dehydrogenase [ubiquinone] 1 alpha subcomplex assembly factor 3</fullName>
    </recommendedName>
</protein>
<reference evidence="5 6" key="1">
    <citation type="journal article" date="2018" name="Biotechnol. Biofuels">
        <title>Integrative visual omics of the white-rot fungus Polyporus brumalis exposes the biotechnological potential of its oxidative enzymes for delignifying raw plant biomass.</title>
        <authorList>
            <person name="Miyauchi S."/>
            <person name="Rancon A."/>
            <person name="Drula E."/>
            <person name="Hage H."/>
            <person name="Chaduli D."/>
            <person name="Favel A."/>
            <person name="Grisel S."/>
            <person name="Henrissat B."/>
            <person name="Herpoel-Gimbert I."/>
            <person name="Ruiz-Duenas F.J."/>
            <person name="Chevret D."/>
            <person name="Hainaut M."/>
            <person name="Lin J."/>
            <person name="Wang M."/>
            <person name="Pangilinan J."/>
            <person name="Lipzen A."/>
            <person name="Lesage-Meessen L."/>
            <person name="Navarro D."/>
            <person name="Riley R."/>
            <person name="Grigoriev I.V."/>
            <person name="Zhou S."/>
            <person name="Raouche S."/>
            <person name="Rosso M.N."/>
        </authorList>
    </citation>
    <scope>NUCLEOTIDE SEQUENCE [LARGE SCALE GENOMIC DNA]</scope>
    <source>
        <strain evidence="5 6">BRFM 1820</strain>
    </source>
</reference>
<gene>
    <name evidence="5" type="ORF">OH76DRAFT_1398896</name>
</gene>
<evidence type="ECO:0000256" key="2">
    <source>
        <dbReference type="ARBA" id="ARBA00021776"/>
    </source>
</evidence>
<dbReference type="InterPro" id="IPR034095">
    <property type="entry name" value="NDUF3"/>
</dbReference>
<dbReference type="SUPFAM" id="SSF64076">
    <property type="entry name" value="MTH938-like"/>
    <property type="match status" value="1"/>
</dbReference>
<dbReference type="PANTHER" id="PTHR21192:SF2">
    <property type="entry name" value="NADH DEHYDROGENASE [UBIQUINONE] 1 ALPHA SUBCOMPLEX ASSEMBLY FACTOR 3"/>
    <property type="match status" value="1"/>
</dbReference>
<evidence type="ECO:0000313" key="6">
    <source>
        <dbReference type="Proteomes" id="UP000256964"/>
    </source>
</evidence>
<dbReference type="STRING" id="139420.A0A371DML0"/>
<organism evidence="5 6">
    <name type="scientific">Lentinus brumalis</name>
    <dbReference type="NCBI Taxonomy" id="2498619"/>
    <lineage>
        <taxon>Eukaryota</taxon>
        <taxon>Fungi</taxon>
        <taxon>Dikarya</taxon>
        <taxon>Basidiomycota</taxon>
        <taxon>Agaricomycotina</taxon>
        <taxon>Agaricomycetes</taxon>
        <taxon>Polyporales</taxon>
        <taxon>Polyporaceae</taxon>
        <taxon>Lentinus</taxon>
    </lineage>
</organism>
<dbReference type="InterPro" id="IPR036748">
    <property type="entry name" value="MTH938-like_sf"/>
</dbReference>
<comment type="similarity">
    <text evidence="4">Belongs to the NDUFAF3 family.</text>
</comment>
<dbReference type="CDD" id="cd05125">
    <property type="entry name" value="Mth938_2P1-like"/>
    <property type="match status" value="1"/>
</dbReference>
<keyword evidence="6" id="KW-1185">Reference proteome</keyword>
<name>A0A371DML0_9APHY</name>
<evidence type="ECO:0000256" key="4">
    <source>
        <dbReference type="ARBA" id="ARBA00049984"/>
    </source>
</evidence>
<dbReference type="Gene3D" id="3.40.1230.10">
    <property type="entry name" value="MTH938-like"/>
    <property type="match status" value="1"/>
</dbReference>
<dbReference type="AlphaFoldDB" id="A0A371DML0"/>
<dbReference type="Pfam" id="PF04430">
    <property type="entry name" value="DUF498"/>
    <property type="match status" value="1"/>
</dbReference>
<dbReference type="EMBL" id="KZ857386">
    <property type="protein sequence ID" value="RDX53768.1"/>
    <property type="molecule type" value="Genomic_DNA"/>
</dbReference>
<dbReference type="InterPro" id="IPR007523">
    <property type="entry name" value="NDUFAF3/AAMDC"/>
</dbReference>